<dbReference type="InterPro" id="IPR029063">
    <property type="entry name" value="SAM-dependent_MTases_sf"/>
</dbReference>
<evidence type="ECO:0000313" key="4">
    <source>
        <dbReference type="Proteomes" id="UP000245507"/>
    </source>
</evidence>
<dbReference type="SUPFAM" id="SSF46785">
    <property type="entry name" value="Winged helix' DNA-binding domain"/>
    <property type="match status" value="1"/>
</dbReference>
<feature type="domain" description="S-adenosylmethionine-dependent methyltransferase Rv2258c-like winged HTH" evidence="2">
    <location>
        <begin position="40"/>
        <end position="109"/>
    </location>
</feature>
<proteinExistence type="predicted"/>
<dbReference type="Proteomes" id="UP000245507">
    <property type="component" value="Unassembled WGS sequence"/>
</dbReference>
<dbReference type="InterPro" id="IPR053173">
    <property type="entry name" value="SAM-binding_MTase"/>
</dbReference>
<comment type="caution">
    <text evidence="3">The sequence shown here is derived from an EMBL/GenBank/DDBJ whole genome shotgun (WGS) entry which is preliminary data.</text>
</comment>
<keyword evidence="3" id="KW-0808">Transferase</keyword>
<evidence type="ECO:0000259" key="1">
    <source>
        <dbReference type="Pfam" id="PF13847"/>
    </source>
</evidence>
<keyword evidence="4" id="KW-1185">Reference proteome</keyword>
<dbReference type="EMBL" id="QGDD01000002">
    <property type="protein sequence ID" value="PWN03902.1"/>
    <property type="molecule type" value="Genomic_DNA"/>
</dbReference>
<dbReference type="InterPro" id="IPR025714">
    <property type="entry name" value="Methyltranfer_dom"/>
</dbReference>
<evidence type="ECO:0000259" key="2">
    <source>
        <dbReference type="Pfam" id="PF21320"/>
    </source>
</evidence>
<protein>
    <submittedName>
        <fullName evidence="3">Class I SAM-dependent methyltransferase</fullName>
    </submittedName>
</protein>
<dbReference type="CDD" id="cd02440">
    <property type="entry name" value="AdoMet_MTases"/>
    <property type="match status" value="1"/>
</dbReference>
<dbReference type="GO" id="GO:0032259">
    <property type="term" value="P:methylation"/>
    <property type="evidence" value="ECO:0007669"/>
    <property type="project" value="UniProtKB-KW"/>
</dbReference>
<dbReference type="Pfam" id="PF13847">
    <property type="entry name" value="Methyltransf_31"/>
    <property type="match status" value="1"/>
</dbReference>
<dbReference type="Pfam" id="PF21320">
    <property type="entry name" value="WHD_Rv2258c"/>
    <property type="match status" value="1"/>
</dbReference>
<dbReference type="PANTHER" id="PTHR45128">
    <property type="entry name" value="METHYLTRANSFERASE TYPE 11"/>
    <property type="match status" value="1"/>
</dbReference>
<evidence type="ECO:0000313" key="3">
    <source>
        <dbReference type="EMBL" id="PWN03902.1"/>
    </source>
</evidence>
<dbReference type="PANTHER" id="PTHR45128:SF2">
    <property type="entry name" value="METHYLTRANSFERASE DOMAIN-CONTAINING PROTEIN"/>
    <property type="match status" value="1"/>
</dbReference>
<dbReference type="RefSeq" id="WP_109692990.1">
    <property type="nucleotide sequence ID" value="NZ_QGDD01000002.1"/>
</dbReference>
<accession>A0A316TNR8</accession>
<gene>
    <name evidence="3" type="ORF">DJ010_07555</name>
</gene>
<dbReference type="GO" id="GO:0008168">
    <property type="term" value="F:methyltransferase activity"/>
    <property type="evidence" value="ECO:0007669"/>
    <property type="project" value="UniProtKB-KW"/>
</dbReference>
<dbReference type="OrthoDB" id="9801363at2"/>
<sequence length="366" mass="38898">MTTTDIDTDIDTDVETALDLARLEGFATRVALDRAAAYNGVLVYLGDRLGIWRALAAGDRFTVAELAERCGVAERYLQEWLSTQAAGGYIEYDAPTRSFSLPAEHGLVLADENTLASGIAGFEVIAAVWAAADQLAHAYVTGDGVGWHEHDSRLYSGVDRFFATQYRNSLVQEWIPAIDGLTEELEAGIRVLDVGCGLGSADILMAQRFPGSTFDGVDYHEESVRRAIAAAAEAGVSGRVTFRQADATSYDSSYDLICFFDAVHDMGDPVGALAHAREHLAPGGRVLAVEPYAEDTLEAGIGSPVALTYFAASSALCVPNSIDQGGEALGAQAGPKRLLQAFVDAGFSHAVVAAETPYNLLIEARA</sequence>
<dbReference type="SUPFAM" id="SSF53335">
    <property type="entry name" value="S-adenosyl-L-methionine-dependent methyltransferases"/>
    <property type="match status" value="1"/>
</dbReference>
<dbReference type="InterPro" id="IPR036390">
    <property type="entry name" value="WH_DNA-bd_sf"/>
</dbReference>
<keyword evidence="3" id="KW-0489">Methyltransferase</keyword>
<organism evidence="3 4">
    <name type="scientific">Nocardioides silvaticus</name>
    <dbReference type="NCBI Taxonomy" id="2201891"/>
    <lineage>
        <taxon>Bacteria</taxon>
        <taxon>Bacillati</taxon>
        <taxon>Actinomycetota</taxon>
        <taxon>Actinomycetes</taxon>
        <taxon>Propionibacteriales</taxon>
        <taxon>Nocardioidaceae</taxon>
        <taxon>Nocardioides</taxon>
    </lineage>
</organism>
<name>A0A316TNR8_9ACTN</name>
<reference evidence="3 4" key="1">
    <citation type="submission" date="2018-05" db="EMBL/GenBank/DDBJ databases">
        <title>Nocardioides silvaticus genome.</title>
        <authorList>
            <person name="Li C."/>
            <person name="Wang G."/>
        </authorList>
    </citation>
    <scope>NUCLEOTIDE SEQUENCE [LARGE SCALE GENOMIC DNA]</scope>
    <source>
        <strain evidence="3 4">CCTCC AB 2018079</strain>
    </source>
</reference>
<feature type="domain" description="Methyltransferase" evidence="1">
    <location>
        <begin position="186"/>
        <end position="298"/>
    </location>
</feature>
<dbReference type="InterPro" id="IPR048711">
    <property type="entry name" value="WHD_Rv2258c"/>
</dbReference>
<dbReference type="Gene3D" id="3.40.50.150">
    <property type="entry name" value="Vaccinia Virus protein VP39"/>
    <property type="match status" value="1"/>
</dbReference>
<dbReference type="AlphaFoldDB" id="A0A316TNR8"/>